<accession>A0ABR5Q732</accession>
<evidence type="ECO:0000313" key="3">
    <source>
        <dbReference type="EMBL" id="KRO09556.1"/>
    </source>
</evidence>
<dbReference type="Proteomes" id="UP000051884">
    <property type="component" value="Unassembled WGS sequence"/>
</dbReference>
<dbReference type="SUPFAM" id="SSF53448">
    <property type="entry name" value="Nucleotide-diphospho-sugar transferases"/>
    <property type="match status" value="1"/>
</dbReference>
<gene>
    <name evidence="3" type="ORF">IV59_GL000517</name>
</gene>
<dbReference type="EMBL" id="JQCH01000014">
    <property type="protein sequence ID" value="KRO09556.1"/>
    <property type="molecule type" value="Genomic_DNA"/>
</dbReference>
<comment type="caution">
    <text evidence="3">The sequence shown here is derived from an EMBL/GenBank/DDBJ whole genome shotgun (WGS) entry which is preliminary data.</text>
</comment>
<feature type="transmembrane region" description="Helical" evidence="1">
    <location>
        <begin position="225"/>
        <end position="246"/>
    </location>
</feature>
<feature type="transmembrane region" description="Helical" evidence="1">
    <location>
        <begin position="258"/>
        <end position="284"/>
    </location>
</feature>
<reference evidence="3 4" key="1">
    <citation type="journal article" date="2015" name="Genome Announc.">
        <title>Expanding the biotechnology potential of lactobacilli through comparative genomics of 213 strains and associated genera.</title>
        <authorList>
            <person name="Sun Z."/>
            <person name="Harris H.M."/>
            <person name="McCann A."/>
            <person name="Guo C."/>
            <person name="Argimon S."/>
            <person name="Zhang W."/>
            <person name="Yang X."/>
            <person name="Jeffery I.B."/>
            <person name="Cooney J.C."/>
            <person name="Kagawa T.F."/>
            <person name="Liu W."/>
            <person name="Song Y."/>
            <person name="Salvetti E."/>
            <person name="Wrobel A."/>
            <person name="Rasinkangas P."/>
            <person name="Parkhill J."/>
            <person name="Rea M.C."/>
            <person name="O'Sullivan O."/>
            <person name="Ritari J."/>
            <person name="Douillard F.P."/>
            <person name="Paul Ross R."/>
            <person name="Yang R."/>
            <person name="Briner A.E."/>
            <person name="Felis G.E."/>
            <person name="de Vos W.M."/>
            <person name="Barrangou R."/>
            <person name="Klaenhammer T.R."/>
            <person name="Caufield P.W."/>
            <person name="Cui Y."/>
            <person name="Zhang H."/>
            <person name="O'Toole P.W."/>
        </authorList>
    </citation>
    <scope>NUCLEOTIDE SEQUENCE [LARGE SCALE GENOMIC DNA]</scope>
    <source>
        <strain evidence="3 4">DSM 26202</strain>
    </source>
</reference>
<name>A0ABR5Q732_9LACO</name>
<dbReference type="PANTHER" id="PTHR48090:SF8">
    <property type="entry name" value="GLYCOSYLTRANSFERASE CSBB-RELATED"/>
    <property type="match status" value="1"/>
</dbReference>
<dbReference type="PANTHER" id="PTHR48090">
    <property type="entry name" value="UNDECAPRENYL-PHOSPHATE 4-DEOXY-4-FORMAMIDO-L-ARABINOSE TRANSFERASE-RELATED"/>
    <property type="match status" value="1"/>
</dbReference>
<keyword evidence="3" id="KW-0808">Transferase</keyword>
<protein>
    <submittedName>
        <fullName evidence="3">Glycosyl transferase family protein</fullName>
    </submittedName>
</protein>
<dbReference type="InterPro" id="IPR050256">
    <property type="entry name" value="Glycosyltransferase_2"/>
</dbReference>
<evidence type="ECO:0000256" key="1">
    <source>
        <dbReference type="SAM" id="Phobius"/>
    </source>
</evidence>
<evidence type="ECO:0000259" key="2">
    <source>
        <dbReference type="Pfam" id="PF00535"/>
    </source>
</evidence>
<dbReference type="InterPro" id="IPR001173">
    <property type="entry name" value="Glyco_trans_2-like"/>
</dbReference>
<dbReference type="Gene3D" id="3.90.550.10">
    <property type="entry name" value="Spore Coat Polysaccharide Biosynthesis Protein SpsA, Chain A"/>
    <property type="match status" value="1"/>
</dbReference>
<organism evidence="3 4">
    <name type="scientific">Paucilactobacillus hokkaidonensis</name>
    <dbReference type="NCBI Taxonomy" id="1193095"/>
    <lineage>
        <taxon>Bacteria</taxon>
        <taxon>Bacillati</taxon>
        <taxon>Bacillota</taxon>
        <taxon>Bacilli</taxon>
        <taxon>Lactobacillales</taxon>
        <taxon>Lactobacillaceae</taxon>
        <taxon>Paucilactobacillus</taxon>
    </lineage>
</organism>
<evidence type="ECO:0000313" key="4">
    <source>
        <dbReference type="Proteomes" id="UP000051884"/>
    </source>
</evidence>
<dbReference type="Pfam" id="PF00535">
    <property type="entry name" value="Glycos_transf_2"/>
    <property type="match status" value="1"/>
</dbReference>
<dbReference type="InterPro" id="IPR029044">
    <property type="entry name" value="Nucleotide-diphossugar_trans"/>
</dbReference>
<keyword evidence="1" id="KW-1133">Transmembrane helix</keyword>
<dbReference type="CDD" id="cd04187">
    <property type="entry name" value="DPM1_like_bac"/>
    <property type="match status" value="1"/>
</dbReference>
<proteinExistence type="predicted"/>
<keyword evidence="4" id="KW-1185">Reference proteome</keyword>
<feature type="domain" description="Glycosyltransferase 2-like" evidence="2">
    <location>
        <begin position="1"/>
        <end position="162"/>
    </location>
</feature>
<keyword evidence="1" id="KW-0472">Membrane</keyword>
<keyword evidence="1" id="KW-0812">Transmembrane</keyword>
<dbReference type="GO" id="GO:0016740">
    <property type="term" value="F:transferase activity"/>
    <property type="evidence" value="ECO:0007669"/>
    <property type="project" value="UniProtKB-KW"/>
</dbReference>
<sequence>MPCFNEEDTIPIFFKVIEKIVKSMKNINTEYWFIDDGSSDHTLTAIHKLNADYPDVVHFISFSRNFGKESALYAGLKAATGDYVVVMDVDLQDPPELLPKMYDYLASGEFDCVGTRRTNRDGEPPIRSFFADQFYRLINSISSTNIVNGARDYRMMTRQMVDAIMSMTEYNRFSKGIFSWVGFKTKFIEYHNVERVAGNTSWSFWKLFKYSIDGIMDFSDMPLSIASWTGILSFITALLGLVFIIVRAITVPNSSVSGWASLVCIMLLIGGLQLLCLGIVGKYIGKIYLQSKNRPIYIVKEKK</sequence>